<dbReference type="Pfam" id="PF07992">
    <property type="entry name" value="Pyr_redox_2"/>
    <property type="match status" value="1"/>
</dbReference>
<feature type="domain" description="FAD/NAD(P)-binding" evidence="2">
    <location>
        <begin position="4"/>
        <end position="297"/>
    </location>
</feature>
<dbReference type="GO" id="GO:0016491">
    <property type="term" value="F:oxidoreductase activity"/>
    <property type="evidence" value="ECO:0007669"/>
    <property type="project" value="UniProtKB-KW"/>
</dbReference>
<keyword evidence="1" id="KW-0560">Oxidoreductase</keyword>
<organism evidence="3 4">
    <name type="scientific">Sphaerochaeta halotolerans</name>
    <dbReference type="NCBI Taxonomy" id="2293840"/>
    <lineage>
        <taxon>Bacteria</taxon>
        <taxon>Pseudomonadati</taxon>
        <taxon>Spirochaetota</taxon>
        <taxon>Spirochaetia</taxon>
        <taxon>Spirochaetales</taxon>
        <taxon>Sphaerochaetaceae</taxon>
        <taxon>Sphaerochaeta</taxon>
    </lineage>
</organism>
<reference evidence="3 4" key="2">
    <citation type="submission" date="2018-09" db="EMBL/GenBank/DDBJ databases">
        <title>Genome of Sphaerochaeta halotolerans strain 4-11.</title>
        <authorList>
            <person name="Nazina T.N."/>
            <person name="Sokolova D.S."/>
        </authorList>
    </citation>
    <scope>NUCLEOTIDE SEQUENCE [LARGE SCALE GENOMIC DNA]</scope>
    <source>
        <strain evidence="3 4">4-11</strain>
    </source>
</reference>
<dbReference type="PRINTS" id="PR00469">
    <property type="entry name" value="PNDRDTASEII"/>
</dbReference>
<evidence type="ECO:0000259" key="2">
    <source>
        <dbReference type="Pfam" id="PF07992"/>
    </source>
</evidence>
<evidence type="ECO:0000313" key="4">
    <source>
        <dbReference type="Proteomes" id="UP000264002"/>
    </source>
</evidence>
<dbReference type="InterPro" id="IPR023753">
    <property type="entry name" value="FAD/NAD-binding_dom"/>
</dbReference>
<name>A0A372MG99_9SPIR</name>
<gene>
    <name evidence="3" type="ORF">DYP60_09395</name>
</gene>
<proteinExistence type="predicted"/>
<reference evidence="4" key="1">
    <citation type="submission" date="2018-08" db="EMBL/GenBank/DDBJ databases">
        <authorList>
            <person name="Grouzdev D.S."/>
            <person name="Krutkina M.S."/>
        </authorList>
    </citation>
    <scope>NUCLEOTIDE SEQUENCE [LARGE SCALE GENOMIC DNA]</scope>
    <source>
        <strain evidence="4">4-11</strain>
    </source>
</reference>
<dbReference type="PRINTS" id="PR00368">
    <property type="entry name" value="FADPNR"/>
</dbReference>
<dbReference type="InterPro" id="IPR036188">
    <property type="entry name" value="FAD/NAD-bd_sf"/>
</dbReference>
<dbReference type="InterPro" id="IPR051691">
    <property type="entry name" value="Metab_Enz_Cyan_OpOx_G3PDH"/>
</dbReference>
<protein>
    <submittedName>
        <fullName evidence="3">FAD-dependent oxidoreductase</fullName>
    </submittedName>
</protein>
<dbReference type="PANTHER" id="PTHR42949:SF3">
    <property type="entry name" value="ANAEROBIC GLYCEROL-3-PHOSPHATE DEHYDROGENASE SUBUNIT B"/>
    <property type="match status" value="1"/>
</dbReference>
<dbReference type="EMBL" id="QUWK01000009">
    <property type="protein sequence ID" value="RFU94408.1"/>
    <property type="molecule type" value="Genomic_DNA"/>
</dbReference>
<keyword evidence="4" id="KW-1185">Reference proteome</keyword>
<dbReference type="PANTHER" id="PTHR42949">
    <property type="entry name" value="ANAEROBIC GLYCEROL-3-PHOSPHATE DEHYDROGENASE SUBUNIT B"/>
    <property type="match status" value="1"/>
</dbReference>
<comment type="caution">
    <text evidence="3">The sequence shown here is derived from an EMBL/GenBank/DDBJ whole genome shotgun (WGS) entry which is preliminary data.</text>
</comment>
<sequence length="410" mass="44820">MENKDVIIIGGGPAGLAAAVQLYKLGITNILILEREKHLGGILRQCIHDGFGLQRFCESLSGPEYAQRFIDEVRELNIPYMTEVTVTEVTAGRKVTAISRRGVMEFQAKAVALTMGCRERTRGAISIPGTRPAGVYTAGVAQSYMNLANIMPGQEVVILGSGDIGLIMARRLTLEGAHVKAVFEVQPYPSGLPRNIEQCLNDYEIPLFLSHTVVDVKGHSRLEGVTVAQVDEQYRPIPGTEQEYNCDTLILSVGLIPENELSLGAGLTLDSRTKGAVVDEDYQTSCTGIFAAGNVLQVHDLVDFVSIEAERMALSIQECFLSSQFGNAEIEIVVDASISYSVPQKTTGKKDFTLSLRPKRPGRNCTVFVKQENVTIARKKFAKVLPAEMIQLAIPAERIDPEKKLEITLI</sequence>
<dbReference type="Proteomes" id="UP000264002">
    <property type="component" value="Unassembled WGS sequence"/>
</dbReference>
<dbReference type="SUPFAM" id="SSF51905">
    <property type="entry name" value="FAD/NAD(P)-binding domain"/>
    <property type="match status" value="1"/>
</dbReference>
<dbReference type="AlphaFoldDB" id="A0A372MG99"/>
<evidence type="ECO:0000313" key="3">
    <source>
        <dbReference type="EMBL" id="RFU94408.1"/>
    </source>
</evidence>
<dbReference type="RefSeq" id="WP_117330747.1">
    <property type="nucleotide sequence ID" value="NZ_QUWK01000009.1"/>
</dbReference>
<dbReference type="Gene3D" id="3.50.50.60">
    <property type="entry name" value="FAD/NAD(P)-binding domain"/>
    <property type="match status" value="2"/>
</dbReference>
<evidence type="ECO:0000256" key="1">
    <source>
        <dbReference type="ARBA" id="ARBA00023002"/>
    </source>
</evidence>
<accession>A0A372MG99</accession>